<dbReference type="Proteomes" id="UP000295726">
    <property type="component" value="Unassembled WGS sequence"/>
</dbReference>
<accession>A0A4R3K2C9</accession>
<organism evidence="1 2">
    <name type="scientific">Muricomes intestini</name>
    <dbReference type="NCBI Taxonomy" id="1796634"/>
    <lineage>
        <taxon>Bacteria</taxon>
        <taxon>Bacillati</taxon>
        <taxon>Bacillota</taxon>
        <taxon>Clostridia</taxon>
        <taxon>Lachnospirales</taxon>
        <taxon>Lachnospiraceae</taxon>
        <taxon>Muricomes</taxon>
    </lineage>
</organism>
<dbReference type="Gene3D" id="3.40.50.360">
    <property type="match status" value="1"/>
</dbReference>
<evidence type="ECO:0000313" key="1">
    <source>
        <dbReference type="EMBL" id="TCS76393.1"/>
    </source>
</evidence>
<dbReference type="InterPro" id="IPR029039">
    <property type="entry name" value="Flavoprotein-like_sf"/>
</dbReference>
<evidence type="ECO:0008006" key="3">
    <source>
        <dbReference type="Google" id="ProtNLM"/>
    </source>
</evidence>
<dbReference type="SUPFAM" id="SSF52218">
    <property type="entry name" value="Flavoproteins"/>
    <property type="match status" value="1"/>
</dbReference>
<protein>
    <recommendedName>
        <fullName evidence="3">NADPH-dependent FMN reductase</fullName>
    </recommendedName>
</protein>
<proteinExistence type="predicted"/>
<dbReference type="EMBL" id="SLZZ01000024">
    <property type="protein sequence ID" value="TCS76393.1"/>
    <property type="molecule type" value="Genomic_DNA"/>
</dbReference>
<evidence type="ECO:0000313" key="2">
    <source>
        <dbReference type="Proteomes" id="UP000295726"/>
    </source>
</evidence>
<sequence>MKSILVIQDGGRPNGNTVQLVDAFINGVRYAGHKVEIVSLLRTEVKGCVGCNACRYGKPCIQKEALFIERFYCIAEEDKNPPLGRYEKYPLLGNLGLSRAIMGS</sequence>
<dbReference type="AlphaFoldDB" id="A0A4R3K2C9"/>
<comment type="caution">
    <text evidence="1">The sequence shown here is derived from an EMBL/GenBank/DDBJ whole genome shotgun (WGS) entry which is preliminary data.</text>
</comment>
<gene>
    <name evidence="1" type="ORF">EDD59_1249</name>
</gene>
<keyword evidence="2" id="KW-1185">Reference proteome</keyword>
<reference evidence="1 2" key="1">
    <citation type="submission" date="2019-03" db="EMBL/GenBank/DDBJ databases">
        <title>Genomic Encyclopedia of Type Strains, Phase IV (KMG-IV): sequencing the most valuable type-strain genomes for metagenomic binning, comparative biology and taxonomic classification.</title>
        <authorList>
            <person name="Goeker M."/>
        </authorList>
    </citation>
    <scope>NUCLEOTIDE SEQUENCE [LARGE SCALE GENOMIC DNA]</scope>
    <source>
        <strain evidence="1 2">DSM 29489</strain>
    </source>
</reference>
<name>A0A4R3K2C9_9FIRM</name>